<dbReference type="EMBL" id="CANHGI010000001">
    <property type="protein sequence ID" value="CAI5439801.1"/>
    <property type="molecule type" value="Genomic_DNA"/>
</dbReference>
<accession>A0A9P1I7T5</accession>
<dbReference type="GO" id="GO:0008893">
    <property type="term" value="F:guanosine-3',5'-bis(diphosphate) 3'-diphosphatase activity"/>
    <property type="evidence" value="ECO:0007669"/>
    <property type="project" value="UniProtKB-EC"/>
</dbReference>
<dbReference type="CDD" id="cd00077">
    <property type="entry name" value="HDc"/>
    <property type="match status" value="1"/>
</dbReference>
<comment type="caution">
    <text evidence="14">The sequence shown here is derived from an EMBL/GenBank/DDBJ whole genome shotgun (WGS) entry which is preliminary data.</text>
</comment>
<feature type="compositionally biased region" description="Basic and acidic residues" evidence="12">
    <location>
        <begin position="15"/>
        <end position="33"/>
    </location>
</feature>
<dbReference type="InterPro" id="IPR003607">
    <property type="entry name" value="HD/PDEase_dom"/>
</dbReference>
<sequence length="217" mass="24759">MTEKSQNNEVYPKLTENDSEKGAGVDEKPPAYEKTHGKLFGEVADWNLVMKAADFAARRHRHQKRKDNVTPYINHPLGVAYILTSEANVFDPVTLASAVLHDVVEDTKTTLEEILAEFGQEVHDVVKECSDDKTLPKAERKQLQIQNSGKHSHRAKLVHLADKLYNLRDLERKTPIGWDKKRVNEYFQWSRLVIGEMKGTNSALECALDDVINRRNL</sequence>
<feature type="domain" description="HD/PDEase" evidence="13">
    <location>
        <begin position="68"/>
        <end position="176"/>
    </location>
</feature>
<feature type="region of interest" description="Disordered" evidence="12">
    <location>
        <begin position="1"/>
        <end position="33"/>
    </location>
</feature>
<comment type="similarity">
    <text evidence="7">Belongs to the MESH1 family.</text>
</comment>
<dbReference type="EC" id="3.1.7.2" evidence="5"/>
<evidence type="ECO:0000313" key="15">
    <source>
        <dbReference type="Proteomes" id="UP001152747"/>
    </source>
</evidence>
<comment type="cofactor">
    <cofactor evidence="1">
        <name>Mn(2+)</name>
        <dbReference type="ChEBI" id="CHEBI:29035"/>
    </cofactor>
</comment>
<dbReference type="GO" id="GO:0046872">
    <property type="term" value="F:metal ion binding"/>
    <property type="evidence" value="ECO:0007669"/>
    <property type="project" value="UniProtKB-KW"/>
</dbReference>
<evidence type="ECO:0000256" key="1">
    <source>
        <dbReference type="ARBA" id="ARBA00001936"/>
    </source>
</evidence>
<evidence type="ECO:0000256" key="9">
    <source>
        <dbReference type="ARBA" id="ARBA00041464"/>
    </source>
</evidence>
<dbReference type="Pfam" id="PF13328">
    <property type="entry name" value="HD_4"/>
    <property type="match status" value="1"/>
</dbReference>
<evidence type="ECO:0000256" key="2">
    <source>
        <dbReference type="ARBA" id="ARBA00022723"/>
    </source>
</evidence>
<evidence type="ECO:0000256" key="10">
    <source>
        <dbReference type="ARBA" id="ARBA00041770"/>
    </source>
</evidence>
<evidence type="ECO:0000256" key="12">
    <source>
        <dbReference type="SAM" id="MobiDB-lite"/>
    </source>
</evidence>
<evidence type="ECO:0000256" key="6">
    <source>
        <dbReference type="ARBA" id="ARBA00037781"/>
    </source>
</evidence>
<dbReference type="PANTHER" id="PTHR46246:SF1">
    <property type="entry name" value="GUANOSINE-3',5'-BIS(DIPHOSPHATE) 3'-PYROPHOSPHOHYDROLASE MESH1"/>
    <property type="match status" value="1"/>
</dbReference>
<dbReference type="InterPro" id="IPR052194">
    <property type="entry name" value="MESH1"/>
</dbReference>
<keyword evidence="15" id="KW-1185">Reference proteome</keyword>
<evidence type="ECO:0000256" key="7">
    <source>
        <dbReference type="ARBA" id="ARBA00038354"/>
    </source>
</evidence>
<evidence type="ECO:0000259" key="13">
    <source>
        <dbReference type="SMART" id="SM00471"/>
    </source>
</evidence>
<dbReference type="FunFam" id="1.10.3210.10:FF:000012">
    <property type="entry name" value="HD domain containing 3"/>
    <property type="match status" value="1"/>
</dbReference>
<organism evidence="14 15">
    <name type="scientific">Caenorhabditis angaria</name>
    <dbReference type="NCBI Taxonomy" id="860376"/>
    <lineage>
        <taxon>Eukaryota</taxon>
        <taxon>Metazoa</taxon>
        <taxon>Ecdysozoa</taxon>
        <taxon>Nematoda</taxon>
        <taxon>Chromadorea</taxon>
        <taxon>Rhabditida</taxon>
        <taxon>Rhabditina</taxon>
        <taxon>Rhabditomorpha</taxon>
        <taxon>Rhabditoidea</taxon>
        <taxon>Rhabditidae</taxon>
        <taxon>Peloderinae</taxon>
        <taxon>Caenorhabditis</taxon>
    </lineage>
</organism>
<keyword evidence="2" id="KW-0479">Metal-binding</keyword>
<evidence type="ECO:0000256" key="4">
    <source>
        <dbReference type="ARBA" id="ARBA00023211"/>
    </source>
</evidence>
<evidence type="ECO:0000256" key="11">
    <source>
        <dbReference type="ARBA" id="ARBA00047968"/>
    </source>
</evidence>
<dbReference type="SUPFAM" id="SSF109604">
    <property type="entry name" value="HD-domain/PDEase-like"/>
    <property type="match status" value="1"/>
</dbReference>
<evidence type="ECO:0000313" key="14">
    <source>
        <dbReference type="EMBL" id="CAI5439801.1"/>
    </source>
</evidence>
<comment type="catalytic activity">
    <reaction evidence="11">
        <text>guanosine 3',5'-bis(diphosphate) + H2O = GDP + diphosphate + H(+)</text>
        <dbReference type="Rhea" id="RHEA:14253"/>
        <dbReference type="ChEBI" id="CHEBI:15377"/>
        <dbReference type="ChEBI" id="CHEBI:15378"/>
        <dbReference type="ChEBI" id="CHEBI:33019"/>
        <dbReference type="ChEBI" id="CHEBI:58189"/>
        <dbReference type="ChEBI" id="CHEBI:77828"/>
        <dbReference type="EC" id="3.1.7.2"/>
    </reaction>
</comment>
<name>A0A9P1I7T5_9PELO</name>
<evidence type="ECO:0000256" key="3">
    <source>
        <dbReference type="ARBA" id="ARBA00022801"/>
    </source>
</evidence>
<evidence type="ECO:0000256" key="8">
    <source>
        <dbReference type="ARBA" id="ARBA00040793"/>
    </source>
</evidence>
<dbReference type="SMART" id="SM00471">
    <property type="entry name" value="HDc"/>
    <property type="match status" value="1"/>
</dbReference>
<gene>
    <name evidence="14" type="ORF">CAMP_LOCUS2438</name>
</gene>
<evidence type="ECO:0000256" key="5">
    <source>
        <dbReference type="ARBA" id="ARBA00024387"/>
    </source>
</evidence>
<dbReference type="OrthoDB" id="430679at2759"/>
<protein>
    <recommendedName>
        <fullName evidence="8">Guanosine-3',5'-bis(diphosphate) 3'-pyrophosphohydrolase MESH1</fullName>
        <ecNumber evidence="5">3.1.7.2</ecNumber>
    </recommendedName>
    <alternativeName>
        <fullName evidence="9">Metazoan SpoT homolog 1</fullName>
    </alternativeName>
    <alternativeName>
        <fullName evidence="10">Penta-phosphate guanosine-3'-pyrophosphohydrolase</fullName>
    </alternativeName>
</protein>
<keyword evidence="4" id="KW-0464">Manganese</keyword>
<dbReference type="AlphaFoldDB" id="A0A9P1I7T5"/>
<dbReference type="PANTHER" id="PTHR46246">
    <property type="entry name" value="GUANOSINE-3',5'-BIS(DIPHOSPHATE) 3'-PYROPHOSPHOHYDROLASE MESH1"/>
    <property type="match status" value="1"/>
</dbReference>
<reference evidence="14" key="1">
    <citation type="submission" date="2022-11" db="EMBL/GenBank/DDBJ databases">
        <authorList>
            <person name="Kikuchi T."/>
        </authorList>
    </citation>
    <scope>NUCLEOTIDE SEQUENCE</scope>
    <source>
        <strain evidence="14">PS1010</strain>
    </source>
</reference>
<proteinExistence type="inferred from homology"/>
<dbReference type="Proteomes" id="UP001152747">
    <property type="component" value="Unassembled WGS sequence"/>
</dbReference>
<keyword evidence="3" id="KW-0378">Hydrolase</keyword>
<comment type="function">
    <text evidence="6">ppGpp hydrolyzing enzyme involved in starvation response.</text>
</comment>
<dbReference type="Gene3D" id="1.10.3210.10">
    <property type="entry name" value="Hypothetical protein af1432"/>
    <property type="match status" value="1"/>
</dbReference>